<dbReference type="CDD" id="cd05403">
    <property type="entry name" value="NT_KNTase_like"/>
    <property type="match status" value="1"/>
</dbReference>
<reference evidence="2 3" key="1">
    <citation type="submission" date="2019-12" db="EMBL/GenBank/DDBJ databases">
        <title>Isolation and characterization of three novel carbon monoxide-oxidizing members of Halobacteria from salione crusts and soils.</title>
        <authorList>
            <person name="Myers M.R."/>
            <person name="King G.M."/>
        </authorList>
    </citation>
    <scope>NUCLEOTIDE SEQUENCE [LARGE SCALE GENOMIC DNA]</scope>
    <source>
        <strain evidence="2 3">PCN9</strain>
    </source>
</reference>
<dbReference type="EMBL" id="WUUU01000101">
    <property type="protein sequence ID" value="MXR21313.1"/>
    <property type="molecule type" value="Genomic_DNA"/>
</dbReference>
<comment type="caution">
    <text evidence="2">The sequence shown here is derived from an EMBL/GenBank/DDBJ whole genome shotgun (WGS) entry which is preliminary data.</text>
</comment>
<dbReference type="SUPFAM" id="SSF46785">
    <property type="entry name" value="Winged helix' DNA-binding domain"/>
    <property type="match status" value="1"/>
</dbReference>
<dbReference type="SUPFAM" id="SSF81301">
    <property type="entry name" value="Nucleotidyltransferase"/>
    <property type="match status" value="1"/>
</dbReference>
<dbReference type="Gene3D" id="3.30.460.10">
    <property type="entry name" value="Beta Polymerase, domain 2"/>
    <property type="match status" value="1"/>
</dbReference>
<dbReference type="InterPro" id="IPR043519">
    <property type="entry name" value="NT_sf"/>
</dbReference>
<dbReference type="Proteomes" id="UP000471521">
    <property type="component" value="Unassembled WGS sequence"/>
</dbReference>
<evidence type="ECO:0000313" key="2">
    <source>
        <dbReference type="EMBL" id="MXR21313.1"/>
    </source>
</evidence>
<protein>
    <submittedName>
        <fullName evidence="2">Nucleotidyltransferase</fullName>
    </submittedName>
</protein>
<evidence type="ECO:0000313" key="3">
    <source>
        <dbReference type="Proteomes" id="UP000471521"/>
    </source>
</evidence>
<proteinExistence type="predicted"/>
<dbReference type="PANTHER" id="PTHR33933">
    <property type="entry name" value="NUCLEOTIDYLTRANSFERASE"/>
    <property type="match status" value="1"/>
</dbReference>
<keyword evidence="2" id="KW-0808">Transferase</keyword>
<dbReference type="PANTHER" id="PTHR33933:SF1">
    <property type="entry name" value="PROTEIN ADENYLYLTRANSFERASE MNTA-RELATED"/>
    <property type="match status" value="1"/>
</dbReference>
<dbReference type="InterPro" id="IPR052548">
    <property type="entry name" value="Type_VII_TA_antitoxin"/>
</dbReference>
<organism evidence="2 3">
    <name type="scientific">Halobacterium bonnevillei</name>
    <dbReference type="NCBI Taxonomy" id="2692200"/>
    <lineage>
        <taxon>Archaea</taxon>
        <taxon>Methanobacteriati</taxon>
        <taxon>Methanobacteriota</taxon>
        <taxon>Stenosarchaea group</taxon>
        <taxon>Halobacteria</taxon>
        <taxon>Halobacteriales</taxon>
        <taxon>Halobacteriaceae</taxon>
        <taxon>Halobacterium</taxon>
    </lineage>
</organism>
<evidence type="ECO:0000259" key="1">
    <source>
        <dbReference type="Pfam" id="PF01909"/>
    </source>
</evidence>
<accession>A0A6B0SP66</accession>
<dbReference type="OrthoDB" id="9287at2157"/>
<dbReference type="RefSeq" id="WP_159526798.1">
    <property type="nucleotide sequence ID" value="NZ_WUUU01000101.1"/>
</dbReference>
<dbReference type="Pfam" id="PF01909">
    <property type="entry name" value="NTP_transf_2"/>
    <property type="match status" value="1"/>
</dbReference>
<dbReference type="GO" id="GO:0016779">
    <property type="term" value="F:nucleotidyltransferase activity"/>
    <property type="evidence" value="ECO:0007669"/>
    <property type="project" value="InterPro"/>
</dbReference>
<sequence>MQERTRVLLDFPFPEERIFRYQAMQDVLHHLVNNPFEEFTQKELATVTGADVSSISRSIDLLEQLGTVAVSEGTPAKIGIDQDHLTASNPLLAIPQEEFRKPVQTYLDELADNVDDAENVEDLVGVVLFGSVARGTADRSSDIDLLVIVDGDATNARRLTSKLARNLEDRTFDGDRYQFEVLVETPESAATHGDDLREIFDDGIVVERTDALADVRATVYRNDGEVTG</sequence>
<dbReference type="AlphaFoldDB" id="A0A6B0SP66"/>
<feature type="domain" description="Polymerase nucleotidyl transferase" evidence="1">
    <location>
        <begin position="123"/>
        <end position="162"/>
    </location>
</feature>
<name>A0A6B0SP66_9EURY</name>
<keyword evidence="3" id="KW-1185">Reference proteome</keyword>
<gene>
    <name evidence="2" type="ORF">GRX66_12110</name>
</gene>
<dbReference type="InterPro" id="IPR036390">
    <property type="entry name" value="WH_DNA-bd_sf"/>
</dbReference>
<dbReference type="InterPro" id="IPR002934">
    <property type="entry name" value="Polymerase_NTP_transf_dom"/>
</dbReference>